<gene>
    <name evidence="1" type="ORF">I8J31_03010</name>
</gene>
<dbReference type="AlphaFoldDB" id="A0A934JSU0"/>
<keyword evidence="2" id="KW-1185">Reference proteome</keyword>
<comment type="caution">
    <text evidence="1">The sequence shown here is derived from an EMBL/GenBank/DDBJ whole genome shotgun (WGS) entry which is preliminary data.</text>
</comment>
<organism evidence="1 2">
    <name type="scientific">Marinomonas transparens</name>
    <dbReference type="NCBI Taxonomy" id="2795388"/>
    <lineage>
        <taxon>Bacteria</taxon>
        <taxon>Pseudomonadati</taxon>
        <taxon>Pseudomonadota</taxon>
        <taxon>Gammaproteobacteria</taxon>
        <taxon>Oceanospirillales</taxon>
        <taxon>Oceanospirillaceae</taxon>
        <taxon>Marinomonas</taxon>
    </lineage>
</organism>
<dbReference type="EMBL" id="JAEMNX010000002">
    <property type="protein sequence ID" value="MBJ7536644.1"/>
    <property type="molecule type" value="Genomic_DNA"/>
</dbReference>
<proteinExistence type="predicted"/>
<evidence type="ECO:0000313" key="2">
    <source>
        <dbReference type="Proteomes" id="UP000628710"/>
    </source>
</evidence>
<dbReference type="Proteomes" id="UP000628710">
    <property type="component" value="Unassembled WGS sequence"/>
</dbReference>
<accession>A0A934JSU0</accession>
<reference evidence="1" key="1">
    <citation type="submission" date="2020-12" db="EMBL/GenBank/DDBJ databases">
        <title>Marinomonas arctica sp. nov., a psychrotolerant bacterium isolated from the Arctic.</title>
        <authorList>
            <person name="Zhang Y."/>
        </authorList>
    </citation>
    <scope>NUCLEOTIDE SEQUENCE</scope>
    <source>
        <strain evidence="1">C1424</strain>
    </source>
</reference>
<dbReference type="RefSeq" id="WP_199466823.1">
    <property type="nucleotide sequence ID" value="NZ_JAEMNX010000002.1"/>
</dbReference>
<evidence type="ECO:0000313" key="1">
    <source>
        <dbReference type="EMBL" id="MBJ7536644.1"/>
    </source>
</evidence>
<protein>
    <submittedName>
        <fullName evidence="1">Uncharacterized protein</fullName>
    </submittedName>
</protein>
<name>A0A934JSU0_9GAMM</name>
<sequence>MNITLTDVHEAIIDALKTRFPSVTIEGYDASKDLAALAPAALLEVEALSKTADSGDGRYPVQARFSVHCAVGADVENRQLALMEFAVALSQFVSESGIWVVGSLLEKPFYIDAYPTNFRNEALLDQNAWTVSWEQKLYLGESTWQAEAERGGIRVALNPNDEDDATEYRSL</sequence>